<keyword evidence="2" id="KW-0521">NADP</keyword>
<dbReference type="PANTHER" id="PTHR43976">
    <property type="entry name" value="SHORT CHAIN DEHYDROGENASE"/>
    <property type="match status" value="1"/>
</dbReference>
<dbReference type="CDD" id="cd05374">
    <property type="entry name" value="17beta-HSD-like_SDR_c"/>
    <property type="match status" value="1"/>
</dbReference>
<accession>A0A2V1D7S8</accession>
<dbReference type="EMBL" id="KZ805548">
    <property type="protein sequence ID" value="PVH94150.1"/>
    <property type="molecule type" value="Genomic_DNA"/>
</dbReference>
<protein>
    <submittedName>
        <fullName evidence="6">NAD(P)-binding protein</fullName>
    </submittedName>
</protein>
<dbReference type="GO" id="GO:0016491">
    <property type="term" value="F:oxidoreductase activity"/>
    <property type="evidence" value="ECO:0007669"/>
    <property type="project" value="UniProtKB-KW"/>
</dbReference>
<evidence type="ECO:0000256" key="4">
    <source>
        <dbReference type="RuleBase" id="RU000363"/>
    </source>
</evidence>
<evidence type="ECO:0000313" key="6">
    <source>
        <dbReference type="EMBL" id="PVH94150.1"/>
    </source>
</evidence>
<dbReference type="Proteomes" id="UP000244855">
    <property type="component" value="Unassembled WGS sequence"/>
</dbReference>
<reference evidence="6 7" key="1">
    <citation type="journal article" date="2018" name="Sci. Rep.">
        <title>Comparative genomics provides insights into the lifestyle and reveals functional heterogeneity of dark septate endophytic fungi.</title>
        <authorList>
            <person name="Knapp D.G."/>
            <person name="Nemeth J.B."/>
            <person name="Barry K."/>
            <person name="Hainaut M."/>
            <person name="Henrissat B."/>
            <person name="Johnson J."/>
            <person name="Kuo A."/>
            <person name="Lim J.H.P."/>
            <person name="Lipzen A."/>
            <person name="Nolan M."/>
            <person name="Ohm R.A."/>
            <person name="Tamas L."/>
            <person name="Grigoriev I.V."/>
            <person name="Spatafora J.W."/>
            <person name="Nagy L.G."/>
            <person name="Kovacs G.M."/>
        </authorList>
    </citation>
    <scope>NUCLEOTIDE SEQUENCE [LARGE SCALE GENOMIC DNA]</scope>
    <source>
        <strain evidence="6 7">DSE2036</strain>
    </source>
</reference>
<dbReference type="STRING" id="97972.A0A2V1D7S8"/>
<dbReference type="PROSITE" id="PS00061">
    <property type="entry name" value="ADH_SHORT"/>
    <property type="match status" value="1"/>
</dbReference>
<evidence type="ECO:0000256" key="1">
    <source>
        <dbReference type="ARBA" id="ARBA00006484"/>
    </source>
</evidence>
<dbReference type="InterPro" id="IPR036291">
    <property type="entry name" value="NAD(P)-bd_dom_sf"/>
</dbReference>
<keyword evidence="3" id="KW-0560">Oxidoreductase</keyword>
<dbReference type="PRINTS" id="PR00081">
    <property type="entry name" value="GDHRDH"/>
</dbReference>
<dbReference type="OrthoDB" id="1274115at2759"/>
<dbReference type="Gene3D" id="3.40.50.720">
    <property type="entry name" value="NAD(P)-binding Rossmann-like Domain"/>
    <property type="match status" value="1"/>
</dbReference>
<dbReference type="InterPro" id="IPR051911">
    <property type="entry name" value="SDR_oxidoreductase"/>
</dbReference>
<comment type="similarity">
    <text evidence="1 4">Belongs to the short-chain dehydrogenases/reductases (SDR) family.</text>
</comment>
<evidence type="ECO:0000256" key="2">
    <source>
        <dbReference type="ARBA" id="ARBA00022857"/>
    </source>
</evidence>
<dbReference type="SMART" id="SM00822">
    <property type="entry name" value="PKS_KR"/>
    <property type="match status" value="1"/>
</dbReference>
<dbReference type="InterPro" id="IPR002347">
    <property type="entry name" value="SDR_fam"/>
</dbReference>
<proteinExistence type="inferred from homology"/>
<dbReference type="InterPro" id="IPR057326">
    <property type="entry name" value="KR_dom"/>
</dbReference>
<dbReference type="InterPro" id="IPR020904">
    <property type="entry name" value="Sc_DH/Rdtase_CS"/>
</dbReference>
<evidence type="ECO:0000313" key="7">
    <source>
        <dbReference type="Proteomes" id="UP000244855"/>
    </source>
</evidence>
<dbReference type="PRINTS" id="PR00080">
    <property type="entry name" value="SDRFAMILY"/>
</dbReference>
<evidence type="ECO:0000259" key="5">
    <source>
        <dbReference type="SMART" id="SM00822"/>
    </source>
</evidence>
<dbReference type="AlphaFoldDB" id="A0A2V1D7S8"/>
<organism evidence="6 7">
    <name type="scientific">Periconia macrospinosa</name>
    <dbReference type="NCBI Taxonomy" id="97972"/>
    <lineage>
        <taxon>Eukaryota</taxon>
        <taxon>Fungi</taxon>
        <taxon>Dikarya</taxon>
        <taxon>Ascomycota</taxon>
        <taxon>Pezizomycotina</taxon>
        <taxon>Dothideomycetes</taxon>
        <taxon>Pleosporomycetidae</taxon>
        <taxon>Pleosporales</taxon>
        <taxon>Massarineae</taxon>
        <taxon>Periconiaceae</taxon>
        <taxon>Periconia</taxon>
    </lineage>
</organism>
<sequence>MPQPQKTYLITGTSSGFGLALVHALLARGERVVATARKLSSISHLEETNPNVRTLELDVTSSQEEIDRVVGEAVGCFGGGIDVLVNNAAYLQGGPLEICGPEKFLEVYNTNVVGTVKVTRAIMPHFRAKRSGVVVFMGSIAGWSGEVGAAAYCASKFALEGIYESFAKEAALFNITSLIINPGYFRTQLFSPTNVRIELQDTPDNAYAPVLEQMSAFAKAIDGNQPGDPAKAAERIVDVLRGEGVAEGKKMPKRLILGGDTVEIVRGKCEETLKEVAEWEEVSLGTGF</sequence>
<feature type="domain" description="Ketoreductase" evidence="5">
    <location>
        <begin position="6"/>
        <end position="188"/>
    </location>
</feature>
<keyword evidence="7" id="KW-1185">Reference proteome</keyword>
<evidence type="ECO:0000256" key="3">
    <source>
        <dbReference type="ARBA" id="ARBA00023002"/>
    </source>
</evidence>
<dbReference type="PANTHER" id="PTHR43976:SF16">
    <property type="entry name" value="SHORT-CHAIN DEHYDROGENASE_REDUCTASE FAMILY PROTEIN"/>
    <property type="match status" value="1"/>
</dbReference>
<dbReference type="SUPFAM" id="SSF51735">
    <property type="entry name" value="NAD(P)-binding Rossmann-fold domains"/>
    <property type="match status" value="1"/>
</dbReference>
<gene>
    <name evidence="6" type="ORF">DM02DRAFT_661298</name>
</gene>
<name>A0A2V1D7S8_9PLEO</name>
<dbReference type="Pfam" id="PF00106">
    <property type="entry name" value="adh_short"/>
    <property type="match status" value="1"/>
</dbReference>